<name>A0A2P5D3E1_PARAD</name>
<feature type="non-terminal residue" evidence="2">
    <location>
        <position position="1"/>
    </location>
</feature>
<gene>
    <name evidence="2" type="ORF">PanWU01x14_099770</name>
</gene>
<dbReference type="EMBL" id="JXTB01000068">
    <property type="protein sequence ID" value="PON67809.1"/>
    <property type="molecule type" value="Genomic_DNA"/>
</dbReference>
<dbReference type="OrthoDB" id="10488288at2759"/>
<dbReference type="Proteomes" id="UP000237105">
    <property type="component" value="Unassembled WGS sequence"/>
</dbReference>
<feature type="compositionally biased region" description="Basic residues" evidence="1">
    <location>
        <begin position="66"/>
        <end position="75"/>
    </location>
</feature>
<evidence type="ECO:0000313" key="2">
    <source>
        <dbReference type="EMBL" id="PON67809.1"/>
    </source>
</evidence>
<reference evidence="3" key="1">
    <citation type="submission" date="2016-06" db="EMBL/GenBank/DDBJ databases">
        <title>Parallel loss of symbiosis genes in relatives of nitrogen-fixing non-legume Parasponia.</title>
        <authorList>
            <person name="Van Velzen R."/>
            <person name="Holmer R."/>
            <person name="Bu F."/>
            <person name="Rutten L."/>
            <person name="Van Zeijl A."/>
            <person name="Liu W."/>
            <person name="Santuari L."/>
            <person name="Cao Q."/>
            <person name="Sharma T."/>
            <person name="Shen D."/>
            <person name="Roswanjaya Y."/>
            <person name="Wardhani T."/>
            <person name="Kalhor M.S."/>
            <person name="Jansen J."/>
            <person name="Van den Hoogen J."/>
            <person name="Gungor B."/>
            <person name="Hartog M."/>
            <person name="Hontelez J."/>
            <person name="Verver J."/>
            <person name="Yang W.-C."/>
            <person name="Schijlen E."/>
            <person name="Repin R."/>
            <person name="Schilthuizen M."/>
            <person name="Schranz E."/>
            <person name="Heidstra R."/>
            <person name="Miyata K."/>
            <person name="Fedorova E."/>
            <person name="Kohlen W."/>
            <person name="Bisseling T."/>
            <person name="Smit S."/>
            <person name="Geurts R."/>
        </authorList>
    </citation>
    <scope>NUCLEOTIDE SEQUENCE [LARGE SCALE GENOMIC DNA]</scope>
    <source>
        <strain evidence="3">cv. WU1-14</strain>
    </source>
</reference>
<organism evidence="2 3">
    <name type="scientific">Parasponia andersonii</name>
    <name type="common">Sponia andersonii</name>
    <dbReference type="NCBI Taxonomy" id="3476"/>
    <lineage>
        <taxon>Eukaryota</taxon>
        <taxon>Viridiplantae</taxon>
        <taxon>Streptophyta</taxon>
        <taxon>Embryophyta</taxon>
        <taxon>Tracheophyta</taxon>
        <taxon>Spermatophyta</taxon>
        <taxon>Magnoliopsida</taxon>
        <taxon>eudicotyledons</taxon>
        <taxon>Gunneridae</taxon>
        <taxon>Pentapetalae</taxon>
        <taxon>rosids</taxon>
        <taxon>fabids</taxon>
        <taxon>Rosales</taxon>
        <taxon>Cannabaceae</taxon>
        <taxon>Parasponia</taxon>
    </lineage>
</organism>
<proteinExistence type="predicted"/>
<protein>
    <submittedName>
        <fullName evidence="2">Uncharacterized protein</fullName>
    </submittedName>
</protein>
<accession>A0A2P5D3E1</accession>
<comment type="caution">
    <text evidence="2">The sequence shown here is derived from an EMBL/GenBank/DDBJ whole genome shotgun (WGS) entry which is preliminary data.</text>
</comment>
<evidence type="ECO:0000256" key="1">
    <source>
        <dbReference type="SAM" id="MobiDB-lite"/>
    </source>
</evidence>
<sequence>TVLKRIMWRFDCLLGEKEGLGKIKIFSLLSHQSKFIYFFFHLNYTVQLENVTQKKQKEEEDEQKDTKKKKRFKPFKEKCKRLNTKKKTNKKTSSLTHIYKPFYN</sequence>
<evidence type="ECO:0000313" key="3">
    <source>
        <dbReference type="Proteomes" id="UP000237105"/>
    </source>
</evidence>
<dbReference type="AlphaFoldDB" id="A0A2P5D3E1"/>
<keyword evidence="3" id="KW-1185">Reference proteome</keyword>
<feature type="region of interest" description="Disordered" evidence="1">
    <location>
        <begin position="52"/>
        <end position="75"/>
    </location>
</feature>